<dbReference type="PROSITE" id="PS00211">
    <property type="entry name" value="ABC_TRANSPORTER_1"/>
    <property type="match status" value="2"/>
</dbReference>
<keyword evidence="8 11" id="KW-0472">Membrane</keyword>
<feature type="transmembrane region" description="Helical" evidence="11">
    <location>
        <begin position="1078"/>
        <end position="1102"/>
    </location>
</feature>
<feature type="region of interest" description="Disordered" evidence="10">
    <location>
        <begin position="434"/>
        <end position="457"/>
    </location>
</feature>
<dbReference type="InterPro" id="IPR011527">
    <property type="entry name" value="ABC1_TM_dom"/>
</dbReference>
<dbReference type="Proteomes" id="UP000054248">
    <property type="component" value="Unassembled WGS sequence"/>
</dbReference>
<reference evidence="15" key="2">
    <citation type="submission" date="2015-01" db="EMBL/GenBank/DDBJ databases">
        <title>Evolutionary Origins and Diversification of the Mycorrhizal Mutualists.</title>
        <authorList>
            <consortium name="DOE Joint Genome Institute"/>
            <consortium name="Mycorrhizal Genomics Consortium"/>
            <person name="Kohler A."/>
            <person name="Kuo A."/>
            <person name="Nagy L.G."/>
            <person name="Floudas D."/>
            <person name="Copeland A."/>
            <person name="Barry K.W."/>
            <person name="Cichocki N."/>
            <person name="Veneault-Fourrey C."/>
            <person name="LaButti K."/>
            <person name="Lindquist E.A."/>
            <person name="Lipzen A."/>
            <person name="Lundell T."/>
            <person name="Morin E."/>
            <person name="Murat C."/>
            <person name="Riley R."/>
            <person name="Ohm R."/>
            <person name="Sun H."/>
            <person name="Tunlid A."/>
            <person name="Henrissat B."/>
            <person name="Grigoriev I.V."/>
            <person name="Hibbett D.S."/>
            <person name="Martin F."/>
        </authorList>
    </citation>
    <scope>NUCLEOTIDE SEQUENCE [LARGE SCALE GENOMIC DNA]</scope>
    <source>
        <strain evidence="15">MUT 4182</strain>
    </source>
</reference>
<comment type="subcellular location">
    <subcellularLocation>
        <location evidence="1">Membrane</location>
        <topology evidence="1">Multi-pass membrane protein</topology>
    </subcellularLocation>
</comment>
<feature type="transmembrane region" description="Helical" evidence="11">
    <location>
        <begin position="375"/>
        <end position="400"/>
    </location>
</feature>
<dbReference type="FunFam" id="3.40.50.300:FF:001354">
    <property type="entry name" value="ATP-binding cassette (ABC) transporter, putative"/>
    <property type="match status" value="1"/>
</dbReference>
<organism evidence="14 15">
    <name type="scientific">Tulasnella calospora MUT 4182</name>
    <dbReference type="NCBI Taxonomy" id="1051891"/>
    <lineage>
        <taxon>Eukaryota</taxon>
        <taxon>Fungi</taxon>
        <taxon>Dikarya</taxon>
        <taxon>Basidiomycota</taxon>
        <taxon>Agaricomycotina</taxon>
        <taxon>Agaricomycetes</taxon>
        <taxon>Cantharellales</taxon>
        <taxon>Tulasnellaceae</taxon>
        <taxon>Tulasnella</taxon>
    </lineage>
</organism>
<dbReference type="PANTHER" id="PTHR24223:SF353">
    <property type="entry name" value="ABC TRANSPORTER ATP-BINDING PROTEIN_PERMEASE VMR1-RELATED"/>
    <property type="match status" value="1"/>
</dbReference>
<proteinExistence type="predicted"/>
<keyword evidence="2" id="KW-0813">Transport</keyword>
<dbReference type="GO" id="GO:0016887">
    <property type="term" value="F:ATP hydrolysis activity"/>
    <property type="evidence" value="ECO:0007669"/>
    <property type="project" value="InterPro"/>
</dbReference>
<dbReference type="CDD" id="cd18596">
    <property type="entry name" value="ABC_6TM_VMR1_D1_like"/>
    <property type="match status" value="1"/>
</dbReference>
<feature type="transmembrane region" description="Helical" evidence="11">
    <location>
        <begin position="1268"/>
        <end position="1287"/>
    </location>
</feature>
<dbReference type="STRING" id="1051891.A0A0C3Q353"/>
<accession>A0A0C3Q353</accession>
<dbReference type="InterPro" id="IPR027417">
    <property type="entry name" value="P-loop_NTPase"/>
</dbReference>
<dbReference type="FunFam" id="3.40.50.300:FF:000825">
    <property type="entry name" value="ABC bile acid transporter"/>
    <property type="match status" value="1"/>
</dbReference>
<dbReference type="Pfam" id="PF00005">
    <property type="entry name" value="ABC_tran"/>
    <property type="match status" value="2"/>
</dbReference>
<feature type="domain" description="ABC transporter" evidence="12">
    <location>
        <begin position="1358"/>
        <end position="1606"/>
    </location>
</feature>
<dbReference type="Gene3D" id="1.20.1560.10">
    <property type="entry name" value="ABC transporter type 1, transmembrane domain"/>
    <property type="match status" value="2"/>
</dbReference>
<keyword evidence="5" id="KW-0547">Nucleotide-binding</keyword>
<feature type="domain" description="ABC transmembrane type-1" evidence="13">
    <location>
        <begin position="340"/>
        <end position="648"/>
    </location>
</feature>
<dbReference type="SMART" id="SM00382">
    <property type="entry name" value="AAA"/>
    <property type="match status" value="2"/>
</dbReference>
<feature type="domain" description="ABC transmembrane type-1" evidence="13">
    <location>
        <begin position="1037"/>
        <end position="1322"/>
    </location>
</feature>
<dbReference type="SUPFAM" id="SSF90123">
    <property type="entry name" value="ABC transporter transmembrane region"/>
    <property type="match status" value="2"/>
</dbReference>
<feature type="compositionally biased region" description="Low complexity" evidence="10">
    <location>
        <begin position="434"/>
        <end position="449"/>
    </location>
</feature>
<evidence type="ECO:0000256" key="1">
    <source>
        <dbReference type="ARBA" id="ARBA00004141"/>
    </source>
</evidence>
<evidence type="ECO:0000256" key="11">
    <source>
        <dbReference type="SAM" id="Phobius"/>
    </source>
</evidence>
<feature type="compositionally biased region" description="Low complexity" evidence="10">
    <location>
        <begin position="977"/>
        <end position="999"/>
    </location>
</feature>
<keyword evidence="15" id="KW-1185">Reference proteome</keyword>
<feature type="region of interest" description="Disordered" evidence="10">
    <location>
        <begin position="936"/>
        <end position="1008"/>
    </location>
</feature>
<evidence type="ECO:0000313" key="14">
    <source>
        <dbReference type="EMBL" id="KIO17376.1"/>
    </source>
</evidence>
<dbReference type="InterPro" id="IPR003439">
    <property type="entry name" value="ABC_transporter-like_ATP-bd"/>
</dbReference>
<dbReference type="CDD" id="cd03250">
    <property type="entry name" value="ABCC_MRP_domain1"/>
    <property type="match status" value="1"/>
</dbReference>
<evidence type="ECO:0000256" key="2">
    <source>
        <dbReference type="ARBA" id="ARBA00022448"/>
    </source>
</evidence>
<evidence type="ECO:0000256" key="5">
    <source>
        <dbReference type="ARBA" id="ARBA00022741"/>
    </source>
</evidence>
<name>A0A0C3Q353_9AGAM</name>
<feature type="transmembrane region" description="Helical" evidence="11">
    <location>
        <begin position="98"/>
        <end position="120"/>
    </location>
</feature>
<dbReference type="InterPro" id="IPR050173">
    <property type="entry name" value="ABC_transporter_C-like"/>
</dbReference>
<dbReference type="OrthoDB" id="6500128at2759"/>
<dbReference type="CDD" id="cd18604">
    <property type="entry name" value="ABC_6TM_VMR1_D2_like"/>
    <property type="match status" value="1"/>
</dbReference>
<keyword evidence="9" id="KW-0325">Glycoprotein</keyword>
<keyword evidence="6" id="KW-0067">ATP-binding</keyword>
<keyword evidence="3 11" id="KW-0812">Transmembrane</keyword>
<keyword evidence="4" id="KW-0677">Repeat</keyword>
<feature type="transmembrane region" description="Helical" evidence="11">
    <location>
        <begin position="508"/>
        <end position="529"/>
    </location>
</feature>
<dbReference type="GO" id="GO:0140359">
    <property type="term" value="F:ABC-type transporter activity"/>
    <property type="evidence" value="ECO:0007669"/>
    <property type="project" value="InterPro"/>
</dbReference>
<feature type="transmembrane region" description="Helical" evidence="11">
    <location>
        <begin position="159"/>
        <end position="179"/>
    </location>
</feature>
<dbReference type="FunFam" id="1.20.1560.10:FF:000013">
    <property type="entry name" value="ABC transporter C family member 2"/>
    <property type="match status" value="1"/>
</dbReference>
<dbReference type="CDD" id="cd03244">
    <property type="entry name" value="ABCC_MRP_domain2"/>
    <property type="match status" value="1"/>
</dbReference>
<evidence type="ECO:0000256" key="8">
    <source>
        <dbReference type="ARBA" id="ARBA00023136"/>
    </source>
</evidence>
<dbReference type="PROSITE" id="PS50893">
    <property type="entry name" value="ABC_TRANSPORTER_2"/>
    <property type="match status" value="2"/>
</dbReference>
<dbReference type="PROSITE" id="PS50929">
    <property type="entry name" value="ABC_TM1F"/>
    <property type="match status" value="2"/>
</dbReference>
<protein>
    <submittedName>
        <fullName evidence="14">Uncharacterized protein</fullName>
    </submittedName>
</protein>
<evidence type="ECO:0000256" key="9">
    <source>
        <dbReference type="ARBA" id="ARBA00023180"/>
    </source>
</evidence>
<gene>
    <name evidence="14" type="ORF">M407DRAFT_85044</name>
</gene>
<feature type="transmembrane region" description="Helical" evidence="11">
    <location>
        <begin position="132"/>
        <end position="152"/>
    </location>
</feature>
<feature type="transmembrane region" description="Helical" evidence="11">
    <location>
        <begin position="588"/>
        <end position="610"/>
    </location>
</feature>
<feature type="domain" description="ABC transporter" evidence="12">
    <location>
        <begin position="679"/>
        <end position="943"/>
    </location>
</feature>
<dbReference type="EMBL" id="KN823391">
    <property type="protein sequence ID" value="KIO17376.1"/>
    <property type="molecule type" value="Genomic_DNA"/>
</dbReference>
<feature type="transmembrane region" description="Helical" evidence="11">
    <location>
        <begin position="334"/>
        <end position="355"/>
    </location>
</feature>
<evidence type="ECO:0000259" key="13">
    <source>
        <dbReference type="PROSITE" id="PS50929"/>
    </source>
</evidence>
<dbReference type="InterPro" id="IPR003593">
    <property type="entry name" value="AAA+_ATPase"/>
</dbReference>
<feature type="transmembrane region" description="Helical" evidence="11">
    <location>
        <begin position="199"/>
        <end position="217"/>
    </location>
</feature>
<dbReference type="GO" id="GO:0005524">
    <property type="term" value="F:ATP binding"/>
    <property type="evidence" value="ECO:0007669"/>
    <property type="project" value="UniProtKB-KW"/>
</dbReference>
<dbReference type="SUPFAM" id="SSF52540">
    <property type="entry name" value="P-loop containing nucleoside triphosphate hydrolases"/>
    <property type="match status" value="2"/>
</dbReference>
<dbReference type="PANTHER" id="PTHR24223">
    <property type="entry name" value="ATP-BINDING CASSETTE SUB-FAMILY C"/>
    <property type="match status" value="1"/>
</dbReference>
<dbReference type="HOGENOM" id="CLU_000604_27_6_1"/>
<evidence type="ECO:0000256" key="10">
    <source>
        <dbReference type="SAM" id="MobiDB-lite"/>
    </source>
</evidence>
<evidence type="ECO:0000256" key="3">
    <source>
        <dbReference type="ARBA" id="ARBA00022692"/>
    </source>
</evidence>
<feature type="transmembrane region" description="Helical" evidence="11">
    <location>
        <begin position="1161"/>
        <end position="1194"/>
    </location>
</feature>
<sequence length="1633" mass="180238">MKQPLYLLFAVAQTTAAVLSATILVVNRARNPKGKIKLPIFTEASVDRAYASDGVDGAEELEGGDKVDPFDVSIPLDFVDGTPIDEDKFWDKMQIRKVVQTALLVLLVVLDAISLGWLIIADDSPAEIPHIVASSMQLAFSFYILALSLYTLGEVEVEAHWTSVIHIWSMVTLAAALYATRLLLPKALTSAPEAPFTKIFDYASLALYLILLALTSFTNRGPKVHFPPERLYSAKTLSSSAPTAYANVTGYVRESIYSVILFAYTTPVVMLGYSAESLEIRDLPIVPADLRATPIFTSMRRVFKSIKLPKMWQNKAGTGWELLYKLFKVNWSTFLLQMSLAAVTAVLYYVPAYFLQSLVHFLEISDAGGKPDVSWGWVYCAGLFFSIAINYILTGQLWSLSTAKLQVRLRIQLNTLLFAKTLVRKDIAAAAAPTTAPSSPVTTNPNTPSTKKKEEEDFSTKAQIMTLMTTDVDRVSEFAWHMFSLVDAPIEIVIGTLFLYRLIGVSCFFGLAVTCLFLPINHFASKIVIKAQDNLMKSRDERVSLMNEILGGIRMLKFMAWERSFEKRVLAIREKELSYQRRNYYIEVLFNFIWEGSPILVTLVSFWHFAVIRGMPLTPSIAFTSLSVFNELKFALNTLPETFINMLQSLVSVRRIENYLHLQEVTPVAPLHEQAELDIALNNATISWPQSGKMSSSAAPSAAPTPMRKFVLVDLTLEFPKGELTLICGKLGSGKTLLLLALLGEADILSGQIICPRSPPDVLAKFAALKNIPEKDWVVPGVCAYVPQTAWLQNASIRDNILFNLPFDQDRYQETLEACALISDFKILEDGDASEIGERGVNLSGGQKARVSLARAIYSRASVLFLDDVLSAVDAETAHHIFENALKGPLMKARTVILVSHHVQLCVPGAAYVVALNNGRLTYAGGREGFRNSGVMQSLAQSTDPETKKSEEAASSPVKETIEHSFGEPGESEGGSDSELSSTVAATSTAAGSQSLQSPKQKKPKKLVEEEARAVGRIGRDVWTAYITASGGKLFWALTITVLVVAAGTPVVSNGWLKYWSSVSERVRRNPGQEVKGPIFYLGVYAALSYGGLLIEIARWILRYEGSIRASTVLHKRLLKAVLFAKIRFHDTTNRGRLLNRFGKDFETIDSSLADNFGKTIGYGLSAFTTIITITYVGGWKFFVAAIVLGFMYFEIGKVYGQTSRDMRRLDSVTRSPLYTIYGESIAGVAVLRAFGAGSKFLREMHQHVDTNTNPYYWMWGVNRWLSVRFNLLSAGVIGLTAVVVIADKRIDASLAGFALAFASTITSDLLFMVRRFVGLEQSMIALERVKEFSELQQEPPEYIEPRPAASWPHEGAIDVENLVIRYAPDLPNVLHGLNFSIEPRSKIGVLGRTGGGKSTLALSFFRFVEATEGKIVIDGVDISQIGLTDLRSRLTIIPQDPTILSGTLRSTLDVFGEYEDNEIYEALRRVHLIPPEGTPDDEPTTVNANTFRNLDSPVAEGGENFSAGEKQLICMARAILKRSKVLFMDEGTFGTSCVDYATDELIGKTIRAEFADSTILTIAHRLRTVIDYDKIMLLDQGRLAEFDRPSVLLANPNSKFYALCKSTGKTEFAVLQRMANEAAEKAASSALG</sequence>
<dbReference type="Pfam" id="PF00664">
    <property type="entry name" value="ABC_membrane"/>
    <property type="match status" value="2"/>
</dbReference>
<feature type="transmembrane region" description="Helical" evidence="11">
    <location>
        <begin position="6"/>
        <end position="27"/>
    </location>
</feature>
<evidence type="ECO:0000256" key="7">
    <source>
        <dbReference type="ARBA" id="ARBA00022989"/>
    </source>
</evidence>
<reference evidence="14 15" key="1">
    <citation type="submission" date="2014-04" db="EMBL/GenBank/DDBJ databases">
        <authorList>
            <consortium name="DOE Joint Genome Institute"/>
            <person name="Kuo A."/>
            <person name="Girlanda M."/>
            <person name="Perotto S."/>
            <person name="Kohler A."/>
            <person name="Nagy L.G."/>
            <person name="Floudas D."/>
            <person name="Copeland A."/>
            <person name="Barry K.W."/>
            <person name="Cichocki N."/>
            <person name="Veneault-Fourrey C."/>
            <person name="LaButti K."/>
            <person name="Lindquist E.A."/>
            <person name="Lipzen A."/>
            <person name="Lundell T."/>
            <person name="Morin E."/>
            <person name="Murat C."/>
            <person name="Sun H."/>
            <person name="Tunlid A."/>
            <person name="Henrissat B."/>
            <person name="Grigoriev I.V."/>
            <person name="Hibbett D.S."/>
            <person name="Martin F."/>
            <person name="Nordberg H.P."/>
            <person name="Cantor M.N."/>
            <person name="Hua S.X."/>
        </authorList>
    </citation>
    <scope>NUCLEOTIDE SEQUENCE [LARGE SCALE GENOMIC DNA]</scope>
    <source>
        <strain evidence="14 15">MUT 4182</strain>
    </source>
</reference>
<dbReference type="InterPro" id="IPR036640">
    <property type="entry name" value="ABC1_TM_sf"/>
</dbReference>
<evidence type="ECO:0000313" key="15">
    <source>
        <dbReference type="Proteomes" id="UP000054248"/>
    </source>
</evidence>
<evidence type="ECO:0000256" key="6">
    <source>
        <dbReference type="ARBA" id="ARBA00022840"/>
    </source>
</evidence>
<evidence type="ECO:0000259" key="12">
    <source>
        <dbReference type="PROSITE" id="PS50893"/>
    </source>
</evidence>
<keyword evidence="7 11" id="KW-1133">Transmembrane helix</keyword>
<feature type="transmembrane region" description="Helical" evidence="11">
    <location>
        <begin position="1034"/>
        <end position="1057"/>
    </location>
</feature>
<evidence type="ECO:0000256" key="4">
    <source>
        <dbReference type="ARBA" id="ARBA00022737"/>
    </source>
</evidence>
<dbReference type="GO" id="GO:0000329">
    <property type="term" value="C:fungal-type vacuole membrane"/>
    <property type="evidence" value="ECO:0007669"/>
    <property type="project" value="TreeGrafter"/>
</dbReference>
<dbReference type="InterPro" id="IPR017871">
    <property type="entry name" value="ABC_transporter-like_CS"/>
</dbReference>
<dbReference type="Gene3D" id="3.40.50.300">
    <property type="entry name" value="P-loop containing nucleotide triphosphate hydrolases"/>
    <property type="match status" value="2"/>
</dbReference>
<feature type="transmembrane region" description="Helical" evidence="11">
    <location>
        <begin position="1293"/>
        <end position="1314"/>
    </location>
</feature>